<gene>
    <name evidence="9" type="ORF">EIC27_03060</name>
</gene>
<dbReference type="Pfam" id="PF00474">
    <property type="entry name" value="SSF"/>
    <property type="match status" value="1"/>
</dbReference>
<feature type="transmembrane region" description="Helical" evidence="8">
    <location>
        <begin position="40"/>
        <end position="63"/>
    </location>
</feature>
<dbReference type="AlphaFoldDB" id="A0A3R9XWJ1"/>
<feature type="transmembrane region" description="Helical" evidence="8">
    <location>
        <begin position="347"/>
        <end position="367"/>
    </location>
</feature>
<feature type="transmembrane region" description="Helical" evidence="8">
    <location>
        <begin position="152"/>
        <end position="174"/>
    </location>
</feature>
<evidence type="ECO:0000256" key="4">
    <source>
        <dbReference type="ARBA" id="ARBA00022692"/>
    </source>
</evidence>
<evidence type="ECO:0000256" key="7">
    <source>
        <dbReference type="RuleBase" id="RU362091"/>
    </source>
</evidence>
<proteinExistence type="inferred from homology"/>
<dbReference type="OrthoDB" id="9789704at2"/>
<evidence type="ECO:0000256" key="6">
    <source>
        <dbReference type="ARBA" id="ARBA00023136"/>
    </source>
</evidence>
<reference evidence="10" key="1">
    <citation type="submission" date="2018-11" db="EMBL/GenBank/DDBJ databases">
        <title>Phylogenetic, genomic, and biogeographic characterization of a novel and ubiquitous marine invertebrate-associated Rickettsiales parasite, Candidatus Marinoinvertebrata rohwerii, gen. nov., sp. nov.</title>
        <authorList>
            <person name="Klinges J.G."/>
            <person name="Rosales S.M."/>
            <person name="Mcminds R."/>
            <person name="Shaver E.C."/>
            <person name="Shantz A."/>
            <person name="Peters E.C."/>
            <person name="Burkepile D.E."/>
            <person name="Silliman B.R."/>
            <person name="Vega Thurber R.L."/>
        </authorList>
    </citation>
    <scope>NUCLEOTIDE SEQUENCE [LARGE SCALE GENOMIC DNA]</scope>
    <source>
        <strain evidence="10">a_cerv_44</strain>
    </source>
</reference>
<dbReference type="RefSeq" id="WP_126044678.1">
    <property type="nucleotide sequence ID" value="NZ_RXFM01000032.1"/>
</dbReference>
<keyword evidence="4 8" id="KW-0812">Transmembrane</keyword>
<feature type="transmembrane region" description="Helical" evidence="8">
    <location>
        <begin position="181"/>
        <end position="198"/>
    </location>
</feature>
<dbReference type="Gene3D" id="1.20.1730.10">
    <property type="entry name" value="Sodium/glucose cotransporter"/>
    <property type="match status" value="1"/>
</dbReference>
<feature type="transmembrane region" description="Helical" evidence="8">
    <location>
        <begin position="6"/>
        <end position="24"/>
    </location>
</feature>
<dbReference type="InterPro" id="IPR050277">
    <property type="entry name" value="Sodium:Solute_Symporter"/>
</dbReference>
<accession>A0A3R9XWJ1</accession>
<dbReference type="InterPro" id="IPR001734">
    <property type="entry name" value="Na/solute_symporter"/>
</dbReference>
<organism evidence="9 10">
    <name type="scientific">Candidatus Aquarickettsia rohweri</name>
    <dbReference type="NCBI Taxonomy" id="2602574"/>
    <lineage>
        <taxon>Bacteria</taxon>
        <taxon>Pseudomonadati</taxon>
        <taxon>Pseudomonadota</taxon>
        <taxon>Alphaproteobacteria</taxon>
        <taxon>Rickettsiales</taxon>
        <taxon>Candidatus Midichloriaceae</taxon>
        <taxon>Candidatus Aquarickettsia</taxon>
    </lineage>
</organism>
<feature type="transmembrane region" description="Helical" evidence="8">
    <location>
        <begin position="69"/>
        <end position="92"/>
    </location>
</feature>
<feature type="transmembrane region" description="Helical" evidence="8">
    <location>
        <begin position="256"/>
        <end position="280"/>
    </location>
</feature>
<evidence type="ECO:0000256" key="5">
    <source>
        <dbReference type="ARBA" id="ARBA00022989"/>
    </source>
</evidence>
<feature type="transmembrane region" description="Helical" evidence="8">
    <location>
        <begin position="122"/>
        <end position="146"/>
    </location>
</feature>
<protein>
    <submittedName>
        <fullName evidence="9">Sodium:solute symporter family protein</fullName>
    </submittedName>
</protein>
<feature type="transmembrane region" description="Helical" evidence="8">
    <location>
        <begin position="300"/>
        <end position="326"/>
    </location>
</feature>
<evidence type="ECO:0000256" key="8">
    <source>
        <dbReference type="SAM" id="Phobius"/>
    </source>
</evidence>
<dbReference type="PROSITE" id="PS50283">
    <property type="entry name" value="NA_SOLUT_SYMP_3"/>
    <property type="match status" value="1"/>
</dbReference>
<evidence type="ECO:0000256" key="3">
    <source>
        <dbReference type="ARBA" id="ARBA00022448"/>
    </source>
</evidence>
<keyword evidence="3" id="KW-0813">Transport</keyword>
<dbReference type="EMBL" id="RXFM01000032">
    <property type="protein sequence ID" value="RST67789.1"/>
    <property type="molecule type" value="Genomic_DNA"/>
</dbReference>
<dbReference type="GO" id="GO:0005886">
    <property type="term" value="C:plasma membrane"/>
    <property type="evidence" value="ECO:0007669"/>
    <property type="project" value="TreeGrafter"/>
</dbReference>
<feature type="transmembrane region" description="Helical" evidence="8">
    <location>
        <begin position="426"/>
        <end position="444"/>
    </location>
</feature>
<dbReference type="InterPro" id="IPR038377">
    <property type="entry name" value="Na/Glc_symporter_sf"/>
</dbReference>
<keyword evidence="10" id="KW-1185">Reference proteome</keyword>
<feature type="transmembrane region" description="Helical" evidence="8">
    <location>
        <begin position="218"/>
        <end position="235"/>
    </location>
</feature>
<dbReference type="PANTHER" id="PTHR48086:SF7">
    <property type="entry name" value="SODIUM-SOLUTE SYMPORTER-RELATED"/>
    <property type="match status" value="1"/>
</dbReference>
<evidence type="ECO:0000256" key="2">
    <source>
        <dbReference type="ARBA" id="ARBA00006434"/>
    </source>
</evidence>
<dbReference type="CDD" id="cd10322">
    <property type="entry name" value="SLC5sbd"/>
    <property type="match status" value="1"/>
</dbReference>
<dbReference type="GO" id="GO:0022857">
    <property type="term" value="F:transmembrane transporter activity"/>
    <property type="evidence" value="ECO:0007669"/>
    <property type="project" value="InterPro"/>
</dbReference>
<evidence type="ECO:0000313" key="10">
    <source>
        <dbReference type="Proteomes" id="UP000279470"/>
    </source>
</evidence>
<sequence length="450" mass="50861">MIYYFTFFSIILLITFIGIGYHVSKGVNSGDNYFLADRKLGIASICMSLLATQIGAGVILGTSDFSYKYGIYGIFYSLGLSLGLIAISIFGAKQLREKNISTVAELFEKEYKSKFLRKVTSIISIISLYGILISLIVGTRQLLIAFGIENELILYAFWIVLILYTVLGGLKAVVYTDVVQIIFIFIVFILITAYYFFYKYKYIQFSVDNLFNCIVNKEKTLLAPYLIVPFLYVFIEQDMAQRFFSAKNSKTAYISAFLAGILLLIFAFIPLIFGIAARSIKNIPAGSNEMIYFFINTSNSFIVSIVVLAVLCAIISTGDSLLCAITSNISLDFKKKNSSINLLHTRIITIFLGFSAIIIANFCNNIIEVMLISYQIMVCTLFFPIVVSYFNFKKSKFLAYISVFLGLIGFLIHPNLNGVMYVNISRELFCIFLSFFSFPLLYIYKRFISD</sequence>
<keyword evidence="6 8" id="KW-0472">Membrane</keyword>
<evidence type="ECO:0000313" key="9">
    <source>
        <dbReference type="EMBL" id="RST67789.1"/>
    </source>
</evidence>
<keyword evidence="5 8" id="KW-1133">Transmembrane helix</keyword>
<name>A0A3R9XWJ1_9RICK</name>
<dbReference type="Proteomes" id="UP000279470">
    <property type="component" value="Unassembled WGS sequence"/>
</dbReference>
<dbReference type="PANTHER" id="PTHR48086">
    <property type="entry name" value="SODIUM/PROLINE SYMPORTER-RELATED"/>
    <property type="match status" value="1"/>
</dbReference>
<feature type="transmembrane region" description="Helical" evidence="8">
    <location>
        <begin position="397"/>
        <end position="414"/>
    </location>
</feature>
<comment type="similarity">
    <text evidence="2 7">Belongs to the sodium:solute symporter (SSF) (TC 2.A.21) family.</text>
</comment>
<feature type="transmembrane region" description="Helical" evidence="8">
    <location>
        <begin position="373"/>
        <end position="390"/>
    </location>
</feature>
<evidence type="ECO:0000256" key="1">
    <source>
        <dbReference type="ARBA" id="ARBA00004141"/>
    </source>
</evidence>
<comment type="caution">
    <text evidence="9">The sequence shown here is derived from an EMBL/GenBank/DDBJ whole genome shotgun (WGS) entry which is preliminary data.</text>
</comment>
<comment type="subcellular location">
    <subcellularLocation>
        <location evidence="1">Membrane</location>
        <topology evidence="1">Multi-pass membrane protein</topology>
    </subcellularLocation>
</comment>